<dbReference type="InterPro" id="IPR050772">
    <property type="entry name" value="Hydratase-Decarb/MhpD_sf"/>
</dbReference>
<gene>
    <name evidence="1" type="primary">xylJ</name>
    <name evidence="1" type="ORF">NCTC12965_02120</name>
</gene>
<accession>A0A4U9U2E9</accession>
<dbReference type="GO" id="GO:0005737">
    <property type="term" value="C:cytoplasm"/>
    <property type="evidence" value="ECO:0007669"/>
    <property type="project" value="TreeGrafter"/>
</dbReference>
<proteinExistence type="predicted"/>
<dbReference type="PANTHER" id="PTHR30143:SF0">
    <property type="entry name" value="2-KETO-4-PENTENOATE HYDRATASE"/>
    <property type="match status" value="1"/>
</dbReference>
<dbReference type="AlphaFoldDB" id="A0A4U9U2E9"/>
<dbReference type="GO" id="GO:0008684">
    <property type="term" value="F:2-oxopent-4-enoate hydratase activity"/>
    <property type="evidence" value="ECO:0007669"/>
    <property type="project" value="TreeGrafter"/>
</dbReference>
<evidence type="ECO:0000313" key="1">
    <source>
        <dbReference type="EMBL" id="VTR25182.1"/>
    </source>
</evidence>
<sequence>MLDKDVLSRAVQRLHQAEQSREQIRALSLDHPEITIEDAYAIQRQWVELKIAEGRTLKGHKIGLTSRAMQVSSQITEPDYGALLDDMFFNDGKRHSDRSLYRAARRSGAGVCAGETAARAELHAV</sequence>
<dbReference type="EC" id="4.2.-.-" evidence="1"/>
<protein>
    <submittedName>
        <fullName evidence="1">2-hydroxypent-2,4-dienoate hydratase</fullName>
        <ecNumber evidence="1">4.2.-.-</ecNumber>
    </submittedName>
</protein>
<keyword evidence="1" id="KW-0456">Lyase</keyword>
<dbReference type="InterPro" id="IPR036663">
    <property type="entry name" value="Fumarylacetoacetase_C_sf"/>
</dbReference>
<dbReference type="PANTHER" id="PTHR30143">
    <property type="entry name" value="ACID HYDRATASE"/>
    <property type="match status" value="1"/>
</dbReference>
<dbReference type="SUPFAM" id="SSF56529">
    <property type="entry name" value="FAH"/>
    <property type="match status" value="1"/>
</dbReference>
<organism evidence="1">
    <name type="scientific">Serratia fonticola</name>
    <dbReference type="NCBI Taxonomy" id="47917"/>
    <lineage>
        <taxon>Bacteria</taxon>
        <taxon>Pseudomonadati</taxon>
        <taxon>Pseudomonadota</taxon>
        <taxon>Gammaproteobacteria</taxon>
        <taxon>Enterobacterales</taxon>
        <taxon>Yersiniaceae</taxon>
        <taxon>Serratia</taxon>
    </lineage>
</organism>
<dbReference type="Gene3D" id="3.90.850.10">
    <property type="entry name" value="Fumarylacetoacetase-like, C-terminal domain"/>
    <property type="match status" value="1"/>
</dbReference>
<name>A0A4U9U2E9_SERFO</name>
<dbReference type="EMBL" id="CABEEZ010000039">
    <property type="protein sequence ID" value="VTR25182.1"/>
    <property type="molecule type" value="Genomic_DNA"/>
</dbReference>
<reference evidence="1" key="1">
    <citation type="submission" date="2019-05" db="EMBL/GenBank/DDBJ databases">
        <authorList>
            <consortium name="Pathogen Informatics"/>
        </authorList>
    </citation>
    <scope>NUCLEOTIDE SEQUENCE [LARGE SCALE GENOMIC DNA]</scope>
    <source>
        <strain evidence="1">NCTC12965</strain>
    </source>
</reference>